<dbReference type="SUPFAM" id="SSF55856">
    <property type="entry name" value="Cytochrome b5-like heme/steroid binding domain"/>
    <property type="match status" value="1"/>
</dbReference>
<feature type="region of interest" description="Disordered" evidence="15">
    <location>
        <begin position="96"/>
        <end position="115"/>
    </location>
</feature>
<evidence type="ECO:0000256" key="13">
    <source>
        <dbReference type="ARBA" id="ARBA00039806"/>
    </source>
</evidence>
<keyword evidence="7" id="KW-0492">Microsome</keyword>
<comment type="subcellular location">
    <subcellularLocation>
        <location evidence="1">Endoplasmic reticulum membrane</location>
        <topology evidence="1">Single-pass membrane protein</topology>
        <orientation evidence="1">Cytoplasmic side</orientation>
    </subcellularLocation>
    <subcellularLocation>
        <location evidence="11">Microsome membrane</location>
        <topology evidence="11">Single-pass membrane protein</topology>
        <orientation evidence="11">Cytoplasmic side</orientation>
    </subcellularLocation>
</comment>
<dbReference type="Proteomes" id="UP001318040">
    <property type="component" value="Chromosome 69"/>
</dbReference>
<evidence type="ECO:0000256" key="11">
    <source>
        <dbReference type="ARBA" id="ARBA00037877"/>
    </source>
</evidence>
<evidence type="ECO:0000256" key="8">
    <source>
        <dbReference type="ARBA" id="ARBA00022982"/>
    </source>
</evidence>
<name>A0AAJ7XIW5_PETMA</name>
<dbReference type="InterPro" id="IPR036400">
    <property type="entry name" value="Cyt_B5-like_heme/steroid_sf"/>
</dbReference>
<protein>
    <recommendedName>
        <fullName evidence="13">Cytochrome b5</fullName>
    </recommendedName>
</protein>
<feature type="domain" description="Cytochrome b5 heme-binding" evidence="16">
    <location>
        <begin position="14"/>
        <end position="90"/>
    </location>
</feature>
<evidence type="ECO:0000256" key="10">
    <source>
        <dbReference type="ARBA" id="ARBA00023136"/>
    </source>
</evidence>
<keyword evidence="5 14" id="KW-0479">Metal-binding</keyword>
<dbReference type="PROSITE" id="PS50255">
    <property type="entry name" value="CYTOCHROME_B5_2"/>
    <property type="match status" value="1"/>
</dbReference>
<dbReference type="RefSeq" id="XP_032834938.1">
    <property type="nucleotide sequence ID" value="XM_032979047.1"/>
</dbReference>
<accession>A0AAJ7XIW5</accession>
<keyword evidence="10" id="KW-0472">Membrane</keyword>
<dbReference type="KEGG" id="pmrn:116957091"/>
<sequence length="152" mass="16493">MASLGEADTSSGVVKYFSLDEVKKHNSCRTTWVVIHHKVYDLTKFLEEHPGGEEVLLEQAGSDATESFEDVGHSSDARELSARYLIGEVHPDDRKIEDEDVLTTTTTTTSDSNQSSWTSLLVPAAVALLVALAYNVYSSSTTADPLGPPPTH</sequence>
<evidence type="ECO:0000259" key="16">
    <source>
        <dbReference type="PROSITE" id="PS50255"/>
    </source>
</evidence>
<feature type="compositionally biased region" description="Low complexity" evidence="15">
    <location>
        <begin position="103"/>
        <end position="115"/>
    </location>
</feature>
<reference evidence="18" key="1">
    <citation type="submission" date="2025-08" db="UniProtKB">
        <authorList>
            <consortium name="RefSeq"/>
        </authorList>
    </citation>
    <scope>IDENTIFICATION</scope>
    <source>
        <tissue evidence="18">Sperm</tissue>
    </source>
</reference>
<evidence type="ECO:0000256" key="9">
    <source>
        <dbReference type="ARBA" id="ARBA00023004"/>
    </source>
</evidence>
<keyword evidence="6" id="KW-0256">Endoplasmic reticulum</keyword>
<dbReference type="InterPro" id="IPR018506">
    <property type="entry name" value="Cyt_B5_heme-BS"/>
</dbReference>
<dbReference type="Pfam" id="PF00173">
    <property type="entry name" value="Cyt-b5"/>
    <property type="match status" value="1"/>
</dbReference>
<keyword evidence="3 14" id="KW-0349">Heme</keyword>
<evidence type="ECO:0000256" key="12">
    <source>
        <dbReference type="ARBA" id="ARBA00038168"/>
    </source>
</evidence>
<keyword evidence="8" id="KW-0249">Electron transport</keyword>
<dbReference type="SMART" id="SM01117">
    <property type="entry name" value="Cyt-b5"/>
    <property type="match status" value="1"/>
</dbReference>
<evidence type="ECO:0000256" key="15">
    <source>
        <dbReference type="SAM" id="MobiDB-lite"/>
    </source>
</evidence>
<evidence type="ECO:0000256" key="1">
    <source>
        <dbReference type="ARBA" id="ARBA00004131"/>
    </source>
</evidence>
<evidence type="ECO:0000313" key="18">
    <source>
        <dbReference type="RefSeq" id="XP_032834938.1"/>
    </source>
</evidence>
<proteinExistence type="inferred from homology"/>
<evidence type="ECO:0000256" key="2">
    <source>
        <dbReference type="ARBA" id="ARBA00022448"/>
    </source>
</evidence>
<evidence type="ECO:0000256" key="4">
    <source>
        <dbReference type="ARBA" id="ARBA00022692"/>
    </source>
</evidence>
<dbReference type="Gene3D" id="3.10.120.10">
    <property type="entry name" value="Cytochrome b5-like heme/steroid binding domain"/>
    <property type="match status" value="1"/>
</dbReference>
<dbReference type="InterPro" id="IPR050668">
    <property type="entry name" value="Cytochrome_b5"/>
</dbReference>
<dbReference type="GO" id="GO:0020037">
    <property type="term" value="F:heme binding"/>
    <property type="evidence" value="ECO:0007669"/>
    <property type="project" value="UniProtKB-UniRule"/>
</dbReference>
<organism evidence="17 18">
    <name type="scientific">Petromyzon marinus</name>
    <name type="common">Sea lamprey</name>
    <dbReference type="NCBI Taxonomy" id="7757"/>
    <lineage>
        <taxon>Eukaryota</taxon>
        <taxon>Metazoa</taxon>
        <taxon>Chordata</taxon>
        <taxon>Craniata</taxon>
        <taxon>Vertebrata</taxon>
        <taxon>Cyclostomata</taxon>
        <taxon>Hyperoartia</taxon>
        <taxon>Petromyzontiformes</taxon>
        <taxon>Petromyzontidae</taxon>
        <taxon>Petromyzon</taxon>
    </lineage>
</organism>
<comment type="similarity">
    <text evidence="12 14">Belongs to the cytochrome b5 family.</text>
</comment>
<keyword evidence="17" id="KW-1185">Reference proteome</keyword>
<dbReference type="AlphaFoldDB" id="A0AAJ7XIW5"/>
<evidence type="ECO:0000256" key="5">
    <source>
        <dbReference type="ARBA" id="ARBA00022723"/>
    </source>
</evidence>
<dbReference type="PRINTS" id="PR00363">
    <property type="entry name" value="CYTOCHROMEB5"/>
</dbReference>
<keyword evidence="4" id="KW-0812">Transmembrane</keyword>
<evidence type="ECO:0000256" key="14">
    <source>
        <dbReference type="RuleBase" id="RU362121"/>
    </source>
</evidence>
<dbReference type="PANTHER" id="PTHR19359:SF150">
    <property type="entry name" value="CYTOCHROME B5"/>
    <property type="match status" value="1"/>
</dbReference>
<keyword evidence="2" id="KW-0813">Transport</keyword>
<evidence type="ECO:0000256" key="3">
    <source>
        <dbReference type="ARBA" id="ARBA00022617"/>
    </source>
</evidence>
<dbReference type="InterPro" id="IPR001199">
    <property type="entry name" value="Cyt_B5-like_heme/steroid-bd"/>
</dbReference>
<evidence type="ECO:0000313" key="17">
    <source>
        <dbReference type="Proteomes" id="UP001318040"/>
    </source>
</evidence>
<dbReference type="PROSITE" id="PS00191">
    <property type="entry name" value="CYTOCHROME_B5_1"/>
    <property type="match status" value="1"/>
</dbReference>
<dbReference type="FunFam" id="3.10.120.10:FF:000002">
    <property type="entry name" value="Cytochrome b5 type B"/>
    <property type="match status" value="1"/>
</dbReference>
<dbReference type="GO" id="GO:0046872">
    <property type="term" value="F:metal ion binding"/>
    <property type="evidence" value="ECO:0007669"/>
    <property type="project" value="UniProtKB-UniRule"/>
</dbReference>
<keyword evidence="9 14" id="KW-0408">Iron</keyword>
<gene>
    <name evidence="18" type="primary">LOC116957091</name>
</gene>
<dbReference type="PANTHER" id="PTHR19359">
    <property type="entry name" value="CYTOCHROME B5"/>
    <property type="match status" value="1"/>
</dbReference>
<evidence type="ECO:0000256" key="6">
    <source>
        <dbReference type="ARBA" id="ARBA00022824"/>
    </source>
</evidence>
<dbReference type="GO" id="GO:0005789">
    <property type="term" value="C:endoplasmic reticulum membrane"/>
    <property type="evidence" value="ECO:0007669"/>
    <property type="project" value="UniProtKB-SubCell"/>
</dbReference>
<evidence type="ECO:0000256" key="7">
    <source>
        <dbReference type="ARBA" id="ARBA00022848"/>
    </source>
</evidence>